<protein>
    <recommendedName>
        <fullName evidence="7">Thioredoxin domain-containing protein</fullName>
    </recommendedName>
</protein>
<dbReference type="EMBL" id="MHIA01000033">
    <property type="protein sequence ID" value="OGY41137.1"/>
    <property type="molecule type" value="Genomic_DNA"/>
</dbReference>
<dbReference type="PANTHER" id="PTHR13887:SF14">
    <property type="entry name" value="DISULFIDE BOND FORMATION PROTEIN D"/>
    <property type="match status" value="1"/>
</dbReference>
<accession>A0A1G1XP59</accession>
<evidence type="ECO:0000256" key="6">
    <source>
        <dbReference type="SAM" id="Phobius"/>
    </source>
</evidence>
<proteinExistence type="inferred from homology"/>
<evidence type="ECO:0000313" key="8">
    <source>
        <dbReference type="EMBL" id="OGY41137.1"/>
    </source>
</evidence>
<organism evidence="8 9">
    <name type="scientific">Candidatus Buchananbacteria bacterium RBG_13_39_9</name>
    <dbReference type="NCBI Taxonomy" id="1797531"/>
    <lineage>
        <taxon>Bacteria</taxon>
        <taxon>Candidatus Buchananiibacteriota</taxon>
    </lineage>
</organism>
<dbReference type="InterPro" id="IPR036249">
    <property type="entry name" value="Thioredoxin-like_sf"/>
</dbReference>
<feature type="domain" description="Thioredoxin" evidence="7">
    <location>
        <begin position="115"/>
        <end position="249"/>
    </location>
</feature>
<dbReference type="AlphaFoldDB" id="A0A1G1XP59"/>
<dbReference type="PANTHER" id="PTHR13887">
    <property type="entry name" value="GLUTATHIONE S-TRANSFERASE KAPPA"/>
    <property type="match status" value="1"/>
</dbReference>
<evidence type="ECO:0000256" key="1">
    <source>
        <dbReference type="ARBA" id="ARBA00005791"/>
    </source>
</evidence>
<name>A0A1G1XP59_9BACT</name>
<comment type="similarity">
    <text evidence="1">Belongs to the thioredoxin family. DsbA subfamily.</text>
</comment>
<evidence type="ECO:0000256" key="4">
    <source>
        <dbReference type="ARBA" id="ARBA00023157"/>
    </source>
</evidence>
<dbReference type="PROSITE" id="PS51352">
    <property type="entry name" value="THIOREDOXIN_2"/>
    <property type="match status" value="1"/>
</dbReference>
<dbReference type="InterPro" id="IPR012336">
    <property type="entry name" value="Thioredoxin-like_fold"/>
</dbReference>
<dbReference type="Pfam" id="PF13462">
    <property type="entry name" value="Thioredoxin_4"/>
    <property type="match status" value="2"/>
</dbReference>
<feature type="transmembrane region" description="Helical" evidence="6">
    <location>
        <begin position="15"/>
        <end position="39"/>
    </location>
</feature>
<evidence type="ECO:0000313" key="9">
    <source>
        <dbReference type="Proteomes" id="UP000176260"/>
    </source>
</evidence>
<comment type="caution">
    <text evidence="8">The sequence shown here is derived from an EMBL/GenBank/DDBJ whole genome shotgun (WGS) entry which is preliminary data.</text>
</comment>
<keyword evidence="2" id="KW-0732">Signal</keyword>
<keyword evidence="3" id="KW-0560">Oxidoreductase</keyword>
<evidence type="ECO:0000256" key="3">
    <source>
        <dbReference type="ARBA" id="ARBA00023002"/>
    </source>
</evidence>
<keyword evidence="4" id="KW-1015">Disulfide bond</keyword>
<dbReference type="InterPro" id="IPR013766">
    <property type="entry name" value="Thioredoxin_domain"/>
</dbReference>
<dbReference type="Gene3D" id="3.40.30.10">
    <property type="entry name" value="Glutaredoxin"/>
    <property type="match status" value="2"/>
</dbReference>
<dbReference type="SUPFAM" id="SSF52833">
    <property type="entry name" value="Thioredoxin-like"/>
    <property type="match status" value="1"/>
</dbReference>
<keyword evidence="6" id="KW-0812">Transmembrane</keyword>
<gene>
    <name evidence="8" type="ORF">A2Y67_00860</name>
</gene>
<reference evidence="8 9" key="1">
    <citation type="journal article" date="2016" name="Nat. Commun.">
        <title>Thousands of microbial genomes shed light on interconnected biogeochemical processes in an aquifer system.</title>
        <authorList>
            <person name="Anantharaman K."/>
            <person name="Brown C.T."/>
            <person name="Hug L.A."/>
            <person name="Sharon I."/>
            <person name="Castelle C.J."/>
            <person name="Probst A.J."/>
            <person name="Thomas B.C."/>
            <person name="Singh A."/>
            <person name="Wilkins M.J."/>
            <person name="Karaoz U."/>
            <person name="Brodie E.L."/>
            <person name="Williams K.H."/>
            <person name="Hubbard S.S."/>
            <person name="Banfield J.F."/>
        </authorList>
    </citation>
    <scope>NUCLEOTIDE SEQUENCE [LARGE SCALE GENOMIC DNA]</scope>
</reference>
<evidence type="ECO:0000256" key="2">
    <source>
        <dbReference type="ARBA" id="ARBA00022729"/>
    </source>
</evidence>
<evidence type="ECO:0000256" key="5">
    <source>
        <dbReference type="ARBA" id="ARBA00023284"/>
    </source>
</evidence>
<dbReference type="GO" id="GO:0016491">
    <property type="term" value="F:oxidoreductase activity"/>
    <property type="evidence" value="ECO:0007669"/>
    <property type="project" value="UniProtKB-KW"/>
</dbReference>
<dbReference type="Proteomes" id="UP000176260">
    <property type="component" value="Unassembled WGS sequence"/>
</dbReference>
<keyword evidence="5" id="KW-0676">Redox-active center</keyword>
<evidence type="ECO:0000259" key="7">
    <source>
        <dbReference type="PROSITE" id="PS51352"/>
    </source>
</evidence>
<keyword evidence="6" id="KW-0472">Membrane</keyword>
<sequence>MLMENEKTVNDQKSYHFGLAVGIAAVSTIFLAGLLIYVFTGGRSACLAGDGTTGAGKTAKKFETCLESGKYDAAIESSINLGSQLGVQGTPASFINGYLVSGALPVDTIKQVIDTILADKEPDFDFMKDDSGKIVKVEMPQITDQDHVTGAKNGKVTIVEFSDFECPYCGRYKTTIDQVLKDYPDSVTLVFHNFPLSFHQYAKPAAVASECANEQGKFWEMYDKLFGYNNNSTLNSENIKKAAVEIGLK</sequence>
<keyword evidence="6" id="KW-1133">Transmembrane helix</keyword>